<sequence>TIEGTSEGYGVIVDQGVKAERIPYSGRSGGGKSKYIEGLKQYAILRMGVDESEALGIAFAIANTHIKQGMPTTASNKYSGTGKRTDFIEEALRKIEPQLVREIELWGITSIEIILNNIAKQTQNKISVS</sequence>
<organism evidence="1">
    <name type="scientific">marine sediment metagenome</name>
    <dbReference type="NCBI Taxonomy" id="412755"/>
    <lineage>
        <taxon>unclassified sequences</taxon>
        <taxon>metagenomes</taxon>
        <taxon>ecological metagenomes</taxon>
    </lineage>
</organism>
<comment type="caution">
    <text evidence="1">The sequence shown here is derived from an EMBL/GenBank/DDBJ whole genome shotgun (WGS) entry which is preliminary data.</text>
</comment>
<reference evidence="1" key="1">
    <citation type="journal article" date="2014" name="Front. Microbiol.">
        <title>High frequency of phylogenetically diverse reductive dehalogenase-homologous genes in deep subseafloor sedimentary metagenomes.</title>
        <authorList>
            <person name="Kawai M."/>
            <person name="Futagami T."/>
            <person name="Toyoda A."/>
            <person name="Takaki Y."/>
            <person name="Nishi S."/>
            <person name="Hori S."/>
            <person name="Arai W."/>
            <person name="Tsubouchi T."/>
            <person name="Morono Y."/>
            <person name="Uchiyama I."/>
            <person name="Ito T."/>
            <person name="Fujiyama A."/>
            <person name="Inagaki F."/>
            <person name="Takami H."/>
        </authorList>
    </citation>
    <scope>NUCLEOTIDE SEQUENCE</scope>
    <source>
        <strain evidence="1">Expedition CK06-06</strain>
    </source>
</reference>
<feature type="non-terminal residue" evidence="1">
    <location>
        <position position="1"/>
    </location>
</feature>
<proteinExistence type="predicted"/>
<gene>
    <name evidence="1" type="ORF">S01H4_25125</name>
</gene>
<dbReference type="EMBL" id="BART01011910">
    <property type="protein sequence ID" value="GAG89485.1"/>
    <property type="molecule type" value="Genomic_DNA"/>
</dbReference>
<accession>X1B3B8</accession>
<dbReference type="AlphaFoldDB" id="X1B3B8"/>
<name>X1B3B8_9ZZZZ</name>
<protein>
    <submittedName>
        <fullName evidence="1">Uncharacterized protein</fullName>
    </submittedName>
</protein>
<evidence type="ECO:0000313" key="1">
    <source>
        <dbReference type="EMBL" id="GAG89485.1"/>
    </source>
</evidence>